<dbReference type="OrthoDB" id="10253869at2759"/>
<keyword evidence="3" id="KW-1185">Reference proteome</keyword>
<dbReference type="InterPro" id="IPR029058">
    <property type="entry name" value="AB_hydrolase_fold"/>
</dbReference>
<protein>
    <recommendedName>
        <fullName evidence="1">Thioesterase domain-containing protein</fullName>
    </recommendedName>
</protein>
<dbReference type="AlphaFoldDB" id="C1H5W4"/>
<proteinExistence type="predicted"/>
<evidence type="ECO:0000259" key="1">
    <source>
        <dbReference type="Pfam" id="PF00975"/>
    </source>
</evidence>
<sequence length="291" mass="32381">MEDCVYMIQAAPPGLETATPLVLIHDGGGTTVSYCYLNSLDRAVYGIQNPRLYSGQPWEHGLPEMARIYADLILSVVPSGRLLLGGWSLGGILSLEVANILLRTSSLSIVGMVMVDSIYPLAAFEEKANLVGSQPVFSKGTQPETRKLVSQCIKLAQPMAYNWIPPIWRECTDSELALRRTELEKKLLLIEPKLSRNAGNHKHNLPSIPKTILLRCDDYVPVSRPDMPDAVCRVDVVREFPALGWEKYLNDFAPVVWSIPGHHFNIFTDDHIDAVSSRIKQACKMLERGSL</sequence>
<dbReference type="eggNOG" id="ENOG502S3GI">
    <property type="taxonomic scope" value="Eukaryota"/>
</dbReference>
<dbReference type="RefSeq" id="XP_015700006.1">
    <property type="nucleotide sequence ID" value="XM_015845780.1"/>
</dbReference>
<feature type="domain" description="Thioesterase" evidence="1">
    <location>
        <begin position="20"/>
        <end position="125"/>
    </location>
</feature>
<evidence type="ECO:0000313" key="3">
    <source>
        <dbReference type="Proteomes" id="UP000002059"/>
    </source>
</evidence>
<dbReference type="Pfam" id="PF00975">
    <property type="entry name" value="Thioesterase"/>
    <property type="match status" value="1"/>
</dbReference>
<reference evidence="2 3" key="1">
    <citation type="journal article" date="2011" name="PLoS Genet.">
        <title>Comparative genomic analysis of human fungal pathogens causing paracoccidioidomycosis.</title>
        <authorList>
            <person name="Desjardins C.A."/>
            <person name="Champion M.D."/>
            <person name="Holder J.W."/>
            <person name="Muszewska A."/>
            <person name="Goldberg J."/>
            <person name="Bailao A.M."/>
            <person name="Brigido M.M."/>
            <person name="Ferreira M.E."/>
            <person name="Garcia A.M."/>
            <person name="Grynberg M."/>
            <person name="Gujja S."/>
            <person name="Heiman D.I."/>
            <person name="Henn M.R."/>
            <person name="Kodira C.D."/>
            <person name="Leon-Narvaez H."/>
            <person name="Longo L.V."/>
            <person name="Ma L.J."/>
            <person name="Malavazi I."/>
            <person name="Matsuo A.L."/>
            <person name="Morais F.V."/>
            <person name="Pereira M."/>
            <person name="Rodriguez-Brito S."/>
            <person name="Sakthikumar S."/>
            <person name="Salem-Izacc S.M."/>
            <person name="Sykes S.M."/>
            <person name="Teixeira M.M."/>
            <person name="Vallejo M.C."/>
            <person name="Walter M.E."/>
            <person name="Yandava C."/>
            <person name="Young S."/>
            <person name="Zeng Q."/>
            <person name="Zucker J."/>
            <person name="Felipe M.S."/>
            <person name="Goldman G.H."/>
            <person name="Haas B.J."/>
            <person name="McEwen J.G."/>
            <person name="Nino-Vega G."/>
            <person name="Puccia R."/>
            <person name="San-Blas G."/>
            <person name="Soares C.M."/>
            <person name="Birren B.W."/>
            <person name="Cuomo C.A."/>
        </authorList>
    </citation>
    <scope>NUCLEOTIDE SEQUENCE [LARGE SCALE GENOMIC DNA]</scope>
    <source>
        <strain evidence="3">ATCC MYA-826 / Pb01</strain>
    </source>
</reference>
<dbReference type="VEuPathDB" id="FungiDB:PAAG_06074"/>
<organism evidence="2 3">
    <name type="scientific">Paracoccidioides lutzii (strain ATCC MYA-826 / Pb01)</name>
    <name type="common">Paracoccidioides brasiliensis</name>
    <dbReference type="NCBI Taxonomy" id="502779"/>
    <lineage>
        <taxon>Eukaryota</taxon>
        <taxon>Fungi</taxon>
        <taxon>Dikarya</taxon>
        <taxon>Ascomycota</taxon>
        <taxon>Pezizomycotina</taxon>
        <taxon>Eurotiomycetes</taxon>
        <taxon>Eurotiomycetidae</taxon>
        <taxon>Onygenales</taxon>
        <taxon>Ajellomycetaceae</taxon>
        <taxon>Paracoccidioides</taxon>
    </lineage>
</organism>
<evidence type="ECO:0000313" key="2">
    <source>
        <dbReference type="EMBL" id="EEH35027.2"/>
    </source>
</evidence>
<dbReference type="Proteomes" id="UP000002059">
    <property type="component" value="Partially assembled WGS sequence"/>
</dbReference>
<accession>C1H5W4</accession>
<dbReference type="InterPro" id="IPR001031">
    <property type="entry name" value="Thioesterase"/>
</dbReference>
<dbReference type="EMBL" id="KN294008">
    <property type="protein sequence ID" value="EEH35027.2"/>
    <property type="molecule type" value="Genomic_DNA"/>
</dbReference>
<dbReference type="SUPFAM" id="SSF53474">
    <property type="entry name" value="alpha/beta-Hydrolases"/>
    <property type="match status" value="1"/>
</dbReference>
<dbReference type="OMA" id="KLGWEQY"/>
<name>C1H5W4_PARBA</name>
<gene>
    <name evidence="2" type="ORF">PAAG_06074</name>
</gene>
<dbReference type="KEGG" id="pbl:PAAG_06074"/>
<dbReference type="HOGENOM" id="CLU_066049_0_0_1"/>
<dbReference type="Gene3D" id="3.40.50.1820">
    <property type="entry name" value="alpha/beta hydrolase"/>
    <property type="match status" value="1"/>
</dbReference>
<dbReference type="GeneID" id="9095197"/>